<proteinExistence type="predicted"/>
<dbReference type="AlphaFoldDB" id="A0A8J5LSW8"/>
<dbReference type="Pfam" id="PF14009">
    <property type="entry name" value="PADRE"/>
    <property type="match status" value="1"/>
</dbReference>
<organism evidence="1 2">
    <name type="scientific">Zingiber officinale</name>
    <name type="common">Ginger</name>
    <name type="synonym">Amomum zingiber</name>
    <dbReference type="NCBI Taxonomy" id="94328"/>
    <lineage>
        <taxon>Eukaryota</taxon>
        <taxon>Viridiplantae</taxon>
        <taxon>Streptophyta</taxon>
        <taxon>Embryophyta</taxon>
        <taxon>Tracheophyta</taxon>
        <taxon>Spermatophyta</taxon>
        <taxon>Magnoliopsida</taxon>
        <taxon>Liliopsida</taxon>
        <taxon>Zingiberales</taxon>
        <taxon>Zingiberaceae</taxon>
        <taxon>Zingiber</taxon>
    </lineage>
</organism>
<dbReference type="Proteomes" id="UP000734854">
    <property type="component" value="Unassembled WGS sequence"/>
</dbReference>
<evidence type="ECO:0000313" key="1">
    <source>
        <dbReference type="EMBL" id="KAG6533444.1"/>
    </source>
</evidence>
<protein>
    <submittedName>
        <fullName evidence="1">Uncharacterized protein</fullName>
    </submittedName>
</protein>
<keyword evidence="2" id="KW-1185">Reference proteome</keyword>
<comment type="caution">
    <text evidence="1">The sequence shown here is derived from an EMBL/GenBank/DDBJ whole genome shotgun (WGS) entry which is preliminary data.</text>
</comment>
<dbReference type="EMBL" id="JACMSC010000002">
    <property type="protein sequence ID" value="KAG6533444.1"/>
    <property type="molecule type" value="Genomic_DNA"/>
</dbReference>
<accession>A0A8J5LSW8</accession>
<reference evidence="1 2" key="1">
    <citation type="submission" date="2020-08" db="EMBL/GenBank/DDBJ databases">
        <title>Plant Genome Project.</title>
        <authorList>
            <person name="Zhang R.-G."/>
        </authorList>
    </citation>
    <scope>NUCLEOTIDE SEQUENCE [LARGE SCALE GENOMIC DNA]</scope>
    <source>
        <tissue evidence="1">Rhizome</tissue>
    </source>
</reference>
<gene>
    <name evidence="1" type="ORF">ZIOFF_007313</name>
</gene>
<dbReference type="PANTHER" id="PTHR33052">
    <property type="entry name" value="DUF4228 DOMAIN PROTEIN-RELATED"/>
    <property type="match status" value="1"/>
</dbReference>
<evidence type="ECO:0000313" key="2">
    <source>
        <dbReference type="Proteomes" id="UP000734854"/>
    </source>
</evidence>
<sequence length="341" mass="37781">MGNAYSPCLKPASLAVDLIFWGGATERITLSGRAKPLLAGEIMFRFPKHVVCHADSFFIGRPVPALSIGVKLLPGSTYFVLPIDRLPGDSNDPLTAASLASLSASKSAPQFAGGGQSPFEYVRGADGRTVIKVQPEFVTKLISVGDVDQESWDLCSTPELKKHYERLVGAKDRRPWSPKLEKIEEKEKSTRQAEEEEMASTVASAIINVSEPQRTIISEEYIEIINHHVEEEEEEEEELFELDLEALDDRVQEDVVERRRPRRRSSLMFQQRLGETSILSGGVAEALLANCLLPVDSLCNAVPINDCAGTLLKYGHRAPTGRPWTTTLLRAEKRSTRKLIN</sequence>
<dbReference type="InterPro" id="IPR025322">
    <property type="entry name" value="PADRE_dom"/>
</dbReference>
<name>A0A8J5LSW8_ZINOF</name>